<feature type="transmembrane region" description="Helical" evidence="6">
    <location>
        <begin position="158"/>
        <end position="177"/>
    </location>
</feature>
<feature type="domain" description="EamA" evidence="7">
    <location>
        <begin position="190"/>
        <end position="321"/>
    </location>
</feature>
<dbReference type="PANTHER" id="PTHR32322:SF2">
    <property type="entry name" value="EAMA DOMAIN-CONTAINING PROTEIN"/>
    <property type="match status" value="1"/>
</dbReference>
<dbReference type="PANTHER" id="PTHR32322">
    <property type="entry name" value="INNER MEMBRANE TRANSPORTER"/>
    <property type="match status" value="1"/>
</dbReference>
<feature type="transmembrane region" description="Helical" evidence="6">
    <location>
        <begin position="248"/>
        <end position="268"/>
    </location>
</feature>
<name>A0ABT9XFI8_9BACL</name>
<evidence type="ECO:0000256" key="4">
    <source>
        <dbReference type="ARBA" id="ARBA00022989"/>
    </source>
</evidence>
<feature type="transmembrane region" description="Helical" evidence="6">
    <location>
        <begin position="219"/>
        <end position="236"/>
    </location>
</feature>
<feature type="transmembrane region" description="Helical" evidence="6">
    <location>
        <begin position="128"/>
        <end position="151"/>
    </location>
</feature>
<feature type="transmembrane region" description="Helical" evidence="6">
    <location>
        <begin position="104"/>
        <end position="122"/>
    </location>
</feature>
<evidence type="ECO:0000313" key="9">
    <source>
        <dbReference type="Proteomes" id="UP001232973"/>
    </source>
</evidence>
<evidence type="ECO:0000256" key="3">
    <source>
        <dbReference type="ARBA" id="ARBA00022692"/>
    </source>
</evidence>
<dbReference type="SUPFAM" id="SSF103481">
    <property type="entry name" value="Multidrug resistance efflux transporter EmrE"/>
    <property type="match status" value="2"/>
</dbReference>
<evidence type="ECO:0000256" key="5">
    <source>
        <dbReference type="ARBA" id="ARBA00023136"/>
    </source>
</evidence>
<dbReference type="EMBL" id="JAUSTP010000001">
    <property type="protein sequence ID" value="MDQ0188598.1"/>
    <property type="molecule type" value="Genomic_DNA"/>
</dbReference>
<reference evidence="8 9" key="1">
    <citation type="submission" date="2023-07" db="EMBL/GenBank/DDBJ databases">
        <title>Genomic Encyclopedia of Type Strains, Phase IV (KMG-IV): sequencing the most valuable type-strain genomes for metagenomic binning, comparative biology and taxonomic classification.</title>
        <authorList>
            <person name="Goeker M."/>
        </authorList>
    </citation>
    <scope>NUCLEOTIDE SEQUENCE [LARGE SCALE GENOMIC DNA]</scope>
    <source>
        <strain evidence="8 9">DSM 4006</strain>
    </source>
</reference>
<organism evidence="8 9">
    <name type="scientific">Alicyclobacillus cycloheptanicus</name>
    <dbReference type="NCBI Taxonomy" id="1457"/>
    <lineage>
        <taxon>Bacteria</taxon>
        <taxon>Bacillati</taxon>
        <taxon>Bacillota</taxon>
        <taxon>Bacilli</taxon>
        <taxon>Bacillales</taxon>
        <taxon>Alicyclobacillaceae</taxon>
        <taxon>Alicyclobacillus</taxon>
    </lineage>
</organism>
<keyword evidence="5 6" id="KW-0472">Membrane</keyword>
<comment type="similarity">
    <text evidence="2">Belongs to the EamA transporter family.</text>
</comment>
<dbReference type="InterPro" id="IPR050638">
    <property type="entry name" value="AA-Vitamin_Transporters"/>
</dbReference>
<evidence type="ECO:0000256" key="6">
    <source>
        <dbReference type="SAM" id="Phobius"/>
    </source>
</evidence>
<keyword evidence="3 6" id="KW-0812">Transmembrane</keyword>
<feature type="domain" description="EamA" evidence="7">
    <location>
        <begin position="36"/>
        <end position="176"/>
    </location>
</feature>
<evidence type="ECO:0000259" key="7">
    <source>
        <dbReference type="Pfam" id="PF00892"/>
    </source>
</evidence>
<protein>
    <submittedName>
        <fullName evidence="8">Drug/metabolite transporter (DMT)-like permease</fullName>
    </submittedName>
</protein>
<gene>
    <name evidence="8" type="ORF">J2S03_000402</name>
</gene>
<dbReference type="InterPro" id="IPR000620">
    <property type="entry name" value="EamA_dom"/>
</dbReference>
<keyword evidence="9" id="KW-1185">Reference proteome</keyword>
<proteinExistence type="inferred from homology"/>
<evidence type="ECO:0000313" key="8">
    <source>
        <dbReference type="EMBL" id="MDQ0188598.1"/>
    </source>
</evidence>
<feature type="transmembrane region" description="Helical" evidence="6">
    <location>
        <begin position="71"/>
        <end position="92"/>
    </location>
</feature>
<sequence>MVGYVASNMNLDSHNIQNVSTSIQSTVASKKFDHFKGLTMVFLGAVLWGVSGTAAQVLFQRDGFDPGWLVTVRMSAAGLLLLTAIAMKTGLAQTLAVWRKKRDALKLVLFGIIGLLGVQYSYFATIRYGNAATGTMLQYMGPIFITAYIALRQRRLPSASQLAAVFLALAGAFLLVTDGNLHSFSVSPLAVFWGLISALTVAFYSLYPQSLLQKYGSANIVGWAMLIGGIVMSFITPPWDFRGHGSFGAWWLVAFVVLFGTLIAFYVYIASLKYISPSEASLLSCGEPLSASFLAVACLHVQMGLPAMLGGLCVLVTVTLLARRGPAAQ</sequence>
<dbReference type="InterPro" id="IPR037185">
    <property type="entry name" value="EmrE-like"/>
</dbReference>
<evidence type="ECO:0000256" key="2">
    <source>
        <dbReference type="ARBA" id="ARBA00007362"/>
    </source>
</evidence>
<comment type="caution">
    <text evidence="8">The sequence shown here is derived from an EMBL/GenBank/DDBJ whole genome shotgun (WGS) entry which is preliminary data.</text>
</comment>
<dbReference type="Proteomes" id="UP001232973">
    <property type="component" value="Unassembled WGS sequence"/>
</dbReference>
<comment type="subcellular location">
    <subcellularLocation>
        <location evidence="1">Endomembrane system</location>
        <topology evidence="1">Multi-pass membrane protein</topology>
    </subcellularLocation>
</comment>
<dbReference type="Pfam" id="PF00892">
    <property type="entry name" value="EamA"/>
    <property type="match status" value="2"/>
</dbReference>
<keyword evidence="4 6" id="KW-1133">Transmembrane helix</keyword>
<feature type="transmembrane region" description="Helical" evidence="6">
    <location>
        <begin position="38"/>
        <end position="59"/>
    </location>
</feature>
<feature type="transmembrane region" description="Helical" evidence="6">
    <location>
        <begin position="189"/>
        <end position="207"/>
    </location>
</feature>
<accession>A0ABT9XFI8</accession>
<evidence type="ECO:0000256" key="1">
    <source>
        <dbReference type="ARBA" id="ARBA00004127"/>
    </source>
</evidence>